<dbReference type="NCBIfam" id="TIGR01414">
    <property type="entry name" value="autotrans_barl"/>
    <property type="match status" value="1"/>
</dbReference>
<dbReference type="RefSeq" id="WP_114838160.1">
    <property type="nucleotide sequence ID" value="NZ_CP031217.1"/>
</dbReference>
<dbReference type="EMBL" id="CP031217">
    <property type="protein sequence ID" value="AXH11275.1"/>
    <property type="molecule type" value="Genomic_DNA"/>
</dbReference>
<dbReference type="Pfam" id="PF01389">
    <property type="entry name" value="OmpA_membrane"/>
    <property type="match status" value="1"/>
</dbReference>
<evidence type="ECO:0000259" key="2">
    <source>
        <dbReference type="Pfam" id="PF01389"/>
    </source>
</evidence>
<reference evidence="3 5" key="2">
    <citation type="submission" date="2018-07" db="EMBL/GenBank/DDBJ databases">
        <title>Complete genome of the Arcobacter bivalviorum type strain LMG 26154.</title>
        <authorList>
            <person name="Miller W.G."/>
            <person name="Yee E."/>
            <person name="Bono J.L."/>
        </authorList>
    </citation>
    <scope>NUCLEOTIDE SEQUENCE [LARGE SCALE GENOMIC DNA]</scope>
    <source>
        <strain evidence="3 5">LMG 26154</strain>
    </source>
</reference>
<dbReference type="SUPFAM" id="SSF56925">
    <property type="entry name" value="OMPA-like"/>
    <property type="match status" value="1"/>
</dbReference>
<dbReference type="KEGG" id="hbv:ABIV_0240"/>
<keyword evidence="1" id="KW-0732">Signal</keyword>
<evidence type="ECO:0000256" key="1">
    <source>
        <dbReference type="SAM" id="SignalP"/>
    </source>
</evidence>
<dbReference type="InterPro" id="IPR000498">
    <property type="entry name" value="OmpA-like_TM_dom"/>
</dbReference>
<feature type="domain" description="Outer membrane protein OmpA-like transmembrane" evidence="2">
    <location>
        <begin position="20"/>
        <end position="186"/>
    </location>
</feature>
<gene>
    <name evidence="3" type="ORF">ABIV_0240</name>
    <name evidence="4" type="ORF">CRV05_09570</name>
</gene>
<dbReference type="Gene3D" id="2.40.160.20">
    <property type="match status" value="1"/>
</dbReference>
<dbReference type="Proteomes" id="UP000289193">
    <property type="component" value="Unassembled WGS sequence"/>
</dbReference>
<dbReference type="AlphaFoldDB" id="A0AAX2A5M9"/>
<name>A0AAX2A5M9_9BACT</name>
<evidence type="ECO:0000313" key="5">
    <source>
        <dbReference type="Proteomes" id="UP000253850"/>
    </source>
</evidence>
<keyword evidence="6" id="KW-1185">Reference proteome</keyword>
<evidence type="ECO:0000313" key="3">
    <source>
        <dbReference type="EMBL" id="AXH11275.1"/>
    </source>
</evidence>
<accession>A0AAX2A5M9</accession>
<sequence>MNKIKLGCALLLVVTLAQAENNNWYLGISAGQAKVDTGINTTSSTESLDEKDTGYKIFGGYQFNKYLATELYYSDLGTVTYKDSASSLNLEADIKSYGITGVVSYPIHKHIKPFLKAGLQHWKGKITGTNDINENSKIKGDGNKPIYGLGINFPITESISIRTEYEVIKLDESDSKFLSAGFVYRF</sequence>
<dbReference type="EMBL" id="PDKM01000005">
    <property type="protein sequence ID" value="RXK09544.1"/>
    <property type="molecule type" value="Genomic_DNA"/>
</dbReference>
<organism evidence="4 6">
    <name type="scientific">Halarcobacter bivalviorum</name>
    <dbReference type="NCBI Taxonomy" id="663364"/>
    <lineage>
        <taxon>Bacteria</taxon>
        <taxon>Pseudomonadati</taxon>
        <taxon>Campylobacterota</taxon>
        <taxon>Epsilonproteobacteria</taxon>
        <taxon>Campylobacterales</taxon>
        <taxon>Arcobacteraceae</taxon>
        <taxon>Halarcobacter</taxon>
    </lineage>
</organism>
<dbReference type="InterPro" id="IPR011250">
    <property type="entry name" value="OMP/PagP_B-barrel"/>
</dbReference>
<dbReference type="GO" id="GO:0009279">
    <property type="term" value="C:cell outer membrane"/>
    <property type="evidence" value="ECO:0007669"/>
    <property type="project" value="InterPro"/>
</dbReference>
<evidence type="ECO:0000313" key="4">
    <source>
        <dbReference type="EMBL" id="RXK09544.1"/>
    </source>
</evidence>
<protein>
    <submittedName>
        <fullName evidence="3">OmpA domain-containing protein</fullName>
    </submittedName>
</protein>
<proteinExistence type="predicted"/>
<evidence type="ECO:0000313" key="6">
    <source>
        <dbReference type="Proteomes" id="UP000289193"/>
    </source>
</evidence>
<reference evidence="4 6" key="1">
    <citation type="submission" date="2017-10" db="EMBL/GenBank/DDBJ databases">
        <title>Genomics of the genus Arcobacter.</title>
        <authorList>
            <person name="Perez-Cataluna A."/>
            <person name="Figueras M.J."/>
        </authorList>
    </citation>
    <scope>NUCLEOTIDE SEQUENCE [LARGE SCALE GENOMIC DNA]</scope>
    <source>
        <strain evidence="4 6">CECT 7835</strain>
    </source>
</reference>
<dbReference type="InterPro" id="IPR006315">
    <property type="entry name" value="OM_autotransptr_brl_dom"/>
</dbReference>
<feature type="chain" id="PRO_5044718411" evidence="1">
    <location>
        <begin position="20"/>
        <end position="186"/>
    </location>
</feature>
<dbReference type="Proteomes" id="UP000253850">
    <property type="component" value="Chromosome"/>
</dbReference>
<feature type="signal peptide" evidence="1">
    <location>
        <begin position="1"/>
        <end position="19"/>
    </location>
</feature>